<reference evidence="2" key="1">
    <citation type="submission" date="2016-04" db="EMBL/GenBank/DDBJ databases">
        <authorList>
            <person name="Evans L.H."/>
            <person name="Alamgir A."/>
            <person name="Owens N."/>
            <person name="Weber N.D."/>
            <person name="Virtaneva K."/>
            <person name="Barbian K."/>
            <person name="Babar A."/>
            <person name="Rosenke K."/>
        </authorList>
    </citation>
    <scope>NUCLEOTIDE SEQUENCE</scope>
    <source>
        <strain evidence="2">86</strain>
    </source>
</reference>
<feature type="transmembrane region" description="Helical" evidence="1">
    <location>
        <begin position="183"/>
        <end position="210"/>
    </location>
</feature>
<keyword evidence="1" id="KW-0472">Membrane</keyword>
<feature type="transmembrane region" description="Helical" evidence="1">
    <location>
        <begin position="222"/>
        <end position="241"/>
    </location>
</feature>
<name>A0A212KAF0_9DELT</name>
<feature type="transmembrane region" description="Helical" evidence="1">
    <location>
        <begin position="344"/>
        <end position="361"/>
    </location>
</feature>
<proteinExistence type="predicted"/>
<dbReference type="Pfam" id="PF19528">
    <property type="entry name" value="DUF6056"/>
    <property type="match status" value="1"/>
</dbReference>
<feature type="transmembrane region" description="Helical" evidence="1">
    <location>
        <begin position="311"/>
        <end position="332"/>
    </location>
</feature>
<dbReference type="AlphaFoldDB" id="A0A212KAF0"/>
<keyword evidence="1" id="KW-1133">Transmembrane helix</keyword>
<sequence>MPLPQQFPVAVTDTRTLAVFLGCCFGLLLGLFCFLGYFAFPIADDHSFALALERIGSFGLFTEMYFKAAGRYTANLLYSVTGVLVANPGWYHAIALFQISCLVAAIRALVSACHAGSRGSAWLITLCLSAAFIATLPSPSQGLYWLPGTIVYFVSFNALFALGAVMGIAAFTPSRLRKWHGAAGFILVIVIMGVNEITACVTEFFLLAAWVCALRRKHPATRFFGCLFLVGTIGILVSLSAPGNFNRLDEIDELVDRGWKWGFLLNSLGGAFEGYKWLVHGAVLPAIAVSTLYFIPRWVPDGHGLTLPRRLALVLALGCMLFFGEFLFVYISTKRAPYARIVNAIYDGTFVYALAAAAFLMQDILRLRTWLALRFGTRKVLAVAAALAVLFMALQPTVTAAVRNTVNGEFAAYRKVWLERLALIPPKPEGRDIVLALPPLRSRPFPLIFRDLEEQQAKHQWVKSVFAEYHGLKDVRIVREKADQPGK</sequence>
<evidence type="ECO:0000313" key="2">
    <source>
        <dbReference type="EMBL" id="SBW08691.1"/>
    </source>
</evidence>
<feature type="transmembrane region" description="Helical" evidence="1">
    <location>
        <begin position="90"/>
        <end position="109"/>
    </location>
</feature>
<gene>
    <name evidence="2" type="ORF">KL86DPRO_40159</name>
</gene>
<feature type="transmembrane region" description="Helical" evidence="1">
    <location>
        <begin position="121"/>
        <end position="138"/>
    </location>
</feature>
<feature type="transmembrane region" description="Helical" evidence="1">
    <location>
        <begin position="381"/>
        <end position="402"/>
    </location>
</feature>
<feature type="transmembrane region" description="Helical" evidence="1">
    <location>
        <begin position="277"/>
        <end position="299"/>
    </location>
</feature>
<accession>A0A212KAF0</accession>
<feature type="transmembrane region" description="Helical" evidence="1">
    <location>
        <begin position="150"/>
        <end position="171"/>
    </location>
</feature>
<organism evidence="2">
    <name type="scientific">uncultured delta proteobacterium</name>
    <dbReference type="NCBI Taxonomy" id="34034"/>
    <lineage>
        <taxon>Bacteria</taxon>
        <taxon>Deltaproteobacteria</taxon>
        <taxon>environmental samples</taxon>
    </lineage>
</organism>
<keyword evidence="1" id="KW-0812">Transmembrane</keyword>
<protein>
    <submittedName>
        <fullName evidence="2">Uncharacterized protein</fullName>
    </submittedName>
</protein>
<feature type="transmembrane region" description="Helical" evidence="1">
    <location>
        <begin position="17"/>
        <end position="40"/>
    </location>
</feature>
<dbReference type="EMBL" id="FLUQ01000004">
    <property type="protein sequence ID" value="SBW08691.1"/>
    <property type="molecule type" value="Genomic_DNA"/>
</dbReference>
<dbReference type="InterPro" id="IPR045691">
    <property type="entry name" value="DUF6056"/>
</dbReference>
<evidence type="ECO:0000256" key="1">
    <source>
        <dbReference type="SAM" id="Phobius"/>
    </source>
</evidence>